<keyword evidence="3" id="KW-1185">Reference proteome</keyword>
<comment type="caution">
    <text evidence="2">The sequence shown here is derived from an EMBL/GenBank/DDBJ whole genome shotgun (WGS) entry which is preliminary data.</text>
</comment>
<evidence type="ECO:0000313" key="3">
    <source>
        <dbReference type="Proteomes" id="UP000824890"/>
    </source>
</evidence>
<feature type="region of interest" description="Disordered" evidence="1">
    <location>
        <begin position="1"/>
        <end position="64"/>
    </location>
</feature>
<dbReference type="EMBL" id="JAGKQM010000019">
    <property type="protein sequence ID" value="KAH0858917.1"/>
    <property type="molecule type" value="Genomic_DNA"/>
</dbReference>
<name>A0ABQ7XSL0_BRANA</name>
<sequence>ERVRKKGIMKSRLFQTPKGTTKSHHPKKGDSTKARVSKRRLLRKLRPHNRSRGSDSGATLRLLVDPPRQEQMSAILFFRIPMLHSLLQPFFHDLPSGRRLHLLNNQIPASHHWASLDTATAPVDEVEDKPLNNKASLANLGL</sequence>
<evidence type="ECO:0000313" key="2">
    <source>
        <dbReference type="EMBL" id="KAH0858917.1"/>
    </source>
</evidence>
<proteinExistence type="predicted"/>
<feature type="compositionally biased region" description="Basic residues" evidence="1">
    <location>
        <begin position="35"/>
        <end position="51"/>
    </location>
</feature>
<evidence type="ECO:0000256" key="1">
    <source>
        <dbReference type="SAM" id="MobiDB-lite"/>
    </source>
</evidence>
<feature type="non-terminal residue" evidence="2">
    <location>
        <position position="1"/>
    </location>
</feature>
<reference evidence="2 3" key="1">
    <citation type="submission" date="2021-05" db="EMBL/GenBank/DDBJ databases">
        <title>Genome Assembly of Synthetic Allotetraploid Brassica napus Reveals Homoeologous Exchanges between Subgenomes.</title>
        <authorList>
            <person name="Davis J.T."/>
        </authorList>
    </citation>
    <scope>NUCLEOTIDE SEQUENCE [LARGE SCALE GENOMIC DNA]</scope>
    <source>
        <strain evidence="3">cv. Da-Ae</strain>
        <tissue evidence="2">Seedling</tissue>
    </source>
</reference>
<gene>
    <name evidence="2" type="ORF">HID58_087178</name>
</gene>
<dbReference type="Proteomes" id="UP000824890">
    <property type="component" value="Unassembled WGS sequence"/>
</dbReference>
<protein>
    <submittedName>
        <fullName evidence="2">Uncharacterized protein</fullName>
    </submittedName>
</protein>
<accession>A0ABQ7XSL0</accession>
<organism evidence="2 3">
    <name type="scientific">Brassica napus</name>
    <name type="common">Rape</name>
    <dbReference type="NCBI Taxonomy" id="3708"/>
    <lineage>
        <taxon>Eukaryota</taxon>
        <taxon>Viridiplantae</taxon>
        <taxon>Streptophyta</taxon>
        <taxon>Embryophyta</taxon>
        <taxon>Tracheophyta</taxon>
        <taxon>Spermatophyta</taxon>
        <taxon>Magnoliopsida</taxon>
        <taxon>eudicotyledons</taxon>
        <taxon>Gunneridae</taxon>
        <taxon>Pentapetalae</taxon>
        <taxon>rosids</taxon>
        <taxon>malvids</taxon>
        <taxon>Brassicales</taxon>
        <taxon>Brassicaceae</taxon>
        <taxon>Brassiceae</taxon>
        <taxon>Brassica</taxon>
    </lineage>
</organism>